<gene>
    <name evidence="2" type="ORF">XsacCFBP4641_15415</name>
</gene>
<evidence type="ECO:0000313" key="2">
    <source>
        <dbReference type="EMBL" id="PPU81270.1"/>
    </source>
</evidence>
<feature type="transmembrane region" description="Helical" evidence="1">
    <location>
        <begin position="467"/>
        <end position="484"/>
    </location>
</feature>
<proteinExistence type="predicted"/>
<dbReference type="OrthoDB" id="5524449at2"/>
<sequence length="519" mass="57648">MSWALAALGLDEDADERAIKRAYAARLKVTRPDEDPAGFQQLHETYQAALGWARHFAAEHRPAEPAVEGLEHQDDVLQAQADVGFARASLAQEAVPAPTQRDADVLQPADVSEAPERFAEPEAAETPAIRLPAVASRIAFAETEPPSVDMAQMQLRILHQAQQLEPAALHTWLLAQPELWSLDHKPQIGAELQRHLLEHEETLSLYHYEVLADFFDWEQALDAPDPYFVQHACARMHQRWRLQPSGHGELSEALRRRGDPDASVPYVRKLLALLGPTASDSAVFAAMLWPGRPTRMRRLLELIGYVPDGRKPPPPLQRERANTWYLAGERHMFNPIAFMVGVARSLIAAAAFLLLCLLLAMLDRNPAPGISPMLKAGGIGAAVIVGGWLAWDCFASLLRWQSRHETDACVRRPLLQRFFIPMIGMVAIACIAADKSWAAAAIALPLLLIAVVRWMRRAGYRLQLEWGWGWVWAGFFVLKAAFLGVGMLVLYPQVALGGTAIAWLGDLISQWRARKRAVA</sequence>
<keyword evidence="1" id="KW-0812">Transmembrane</keyword>
<keyword evidence="1" id="KW-0472">Membrane</keyword>
<feature type="transmembrane region" description="Helical" evidence="1">
    <location>
        <begin position="437"/>
        <end position="455"/>
    </location>
</feature>
<feature type="transmembrane region" description="Helical" evidence="1">
    <location>
        <begin position="336"/>
        <end position="362"/>
    </location>
</feature>
<evidence type="ECO:0000256" key="1">
    <source>
        <dbReference type="SAM" id="Phobius"/>
    </source>
</evidence>
<dbReference type="EMBL" id="MDEK01000014">
    <property type="protein sequence ID" value="PPU81270.1"/>
    <property type="molecule type" value="Genomic_DNA"/>
</dbReference>
<dbReference type="AlphaFoldDB" id="A0A2P5Z1G5"/>
<feature type="transmembrane region" description="Helical" evidence="1">
    <location>
        <begin position="270"/>
        <end position="289"/>
    </location>
</feature>
<name>A0A2P5Z1G5_9XANT</name>
<evidence type="ECO:0000313" key="3">
    <source>
        <dbReference type="Proteomes" id="UP000247346"/>
    </source>
</evidence>
<dbReference type="GeneID" id="93878924"/>
<comment type="caution">
    <text evidence="2">The sequence shown here is derived from an EMBL/GenBank/DDBJ whole genome shotgun (WGS) entry which is preliminary data.</text>
</comment>
<feature type="transmembrane region" description="Helical" evidence="1">
    <location>
        <begin position="414"/>
        <end position="431"/>
    </location>
</feature>
<reference evidence="2 3" key="1">
    <citation type="submission" date="2016-08" db="EMBL/GenBank/DDBJ databases">
        <authorList>
            <person name="Seilhamer J.J."/>
        </authorList>
    </citation>
    <scope>NUCLEOTIDE SEQUENCE [LARGE SCALE GENOMIC DNA]</scope>
    <source>
        <strain evidence="2 3">CFBP4641</strain>
    </source>
</reference>
<evidence type="ECO:0008006" key="4">
    <source>
        <dbReference type="Google" id="ProtNLM"/>
    </source>
</evidence>
<accession>A0A2P5Z1G5</accession>
<feature type="transmembrane region" description="Helical" evidence="1">
    <location>
        <begin position="374"/>
        <end position="394"/>
    </location>
</feature>
<protein>
    <recommendedName>
        <fullName evidence="4">Molecular chaperone DnaJ</fullName>
    </recommendedName>
</protein>
<keyword evidence="1" id="KW-1133">Transmembrane helix</keyword>
<dbReference type="Proteomes" id="UP000247346">
    <property type="component" value="Unassembled WGS sequence"/>
</dbReference>
<dbReference type="RefSeq" id="WP_010340036.1">
    <property type="nucleotide sequence ID" value="NZ_CP132343.1"/>
</dbReference>
<organism evidence="2 3">
    <name type="scientific">Xanthomonas sacchari</name>
    <dbReference type="NCBI Taxonomy" id="56458"/>
    <lineage>
        <taxon>Bacteria</taxon>
        <taxon>Pseudomonadati</taxon>
        <taxon>Pseudomonadota</taxon>
        <taxon>Gammaproteobacteria</taxon>
        <taxon>Lysobacterales</taxon>
        <taxon>Lysobacteraceae</taxon>
        <taxon>Xanthomonas</taxon>
    </lineage>
</organism>